<sequence>MVRTAFLPLALASLSSCLASTQNESPSCPALPPMVKGLVTRLEEEPVVGSGLSLDAGHKLCGTCISFMDSGINALVNYLANVGVIGTCGKVCTDVFPSQLESTVCSLLCDIVGIKVFVAVLEKVDPDSIPICEAFKICEARDDSAAHVGDISVSPATGPLGTLFEFTHMLTVDAQIGTGEVHIRVQSEDGKVRVGGGSVVHDLVEGNYPVKFSLDTTPPEDPTEAAPGSVFKPGNYKVEISACEGHCGSKHKHSRQLDVQSSTFVLQGKSGHLGGAWQFSQETKEKREAVAFLQ</sequence>
<keyword evidence="1" id="KW-0732">Signal</keyword>
<organism evidence="2">
    <name type="scientific">Chromera velia CCMP2878</name>
    <dbReference type="NCBI Taxonomy" id="1169474"/>
    <lineage>
        <taxon>Eukaryota</taxon>
        <taxon>Sar</taxon>
        <taxon>Alveolata</taxon>
        <taxon>Colpodellida</taxon>
        <taxon>Chromeraceae</taxon>
        <taxon>Chromera</taxon>
    </lineage>
</organism>
<proteinExistence type="predicted"/>
<dbReference type="AlphaFoldDB" id="A0A0G4GQS4"/>
<accession>A0A0G4GQS4</accession>
<dbReference type="EMBL" id="CDMZ01001439">
    <property type="protein sequence ID" value="CEM32654.1"/>
    <property type="molecule type" value="Genomic_DNA"/>
</dbReference>
<dbReference type="PROSITE" id="PS51257">
    <property type="entry name" value="PROKAR_LIPOPROTEIN"/>
    <property type="match status" value="1"/>
</dbReference>
<evidence type="ECO:0008006" key="3">
    <source>
        <dbReference type="Google" id="ProtNLM"/>
    </source>
</evidence>
<evidence type="ECO:0000313" key="2">
    <source>
        <dbReference type="EMBL" id="CEM32654.1"/>
    </source>
</evidence>
<reference evidence="2" key="1">
    <citation type="submission" date="2014-11" db="EMBL/GenBank/DDBJ databases">
        <authorList>
            <person name="Otto D Thomas"/>
            <person name="Naeem Raeece"/>
        </authorList>
    </citation>
    <scope>NUCLEOTIDE SEQUENCE</scope>
</reference>
<feature type="signal peptide" evidence="1">
    <location>
        <begin position="1"/>
        <end position="19"/>
    </location>
</feature>
<protein>
    <recommendedName>
        <fullName evidence="3">Saposin B-type domain-containing protein</fullName>
    </recommendedName>
</protein>
<feature type="chain" id="PRO_5005191043" description="Saposin B-type domain-containing protein" evidence="1">
    <location>
        <begin position="20"/>
        <end position="294"/>
    </location>
</feature>
<evidence type="ECO:0000256" key="1">
    <source>
        <dbReference type="SAM" id="SignalP"/>
    </source>
</evidence>
<gene>
    <name evidence="2" type="ORF">Cvel_22910</name>
</gene>
<dbReference type="VEuPathDB" id="CryptoDB:Cvel_22910"/>
<name>A0A0G4GQS4_9ALVE</name>